<dbReference type="AlphaFoldDB" id="A0A8J2BTA8"/>
<evidence type="ECO:0000313" key="2">
    <source>
        <dbReference type="Proteomes" id="UP000663859"/>
    </source>
</evidence>
<sequence>MLGLLKAFSLGVRWGSSLKGTRQFRWNRENGRTYLPVFHKGTGDIRHRCVASLVGDTTP</sequence>
<keyword evidence="2" id="KW-1185">Reference proteome</keyword>
<dbReference type="EMBL" id="CAJNOB010000014">
    <property type="protein sequence ID" value="CAF0697337.1"/>
    <property type="molecule type" value="Genomic_DNA"/>
</dbReference>
<dbReference type="Proteomes" id="UP000663859">
    <property type="component" value="Unassembled WGS sequence"/>
</dbReference>
<organism evidence="1 2">
    <name type="scientific">Candidatus Methylacidithermus pantelleriae</name>
    <dbReference type="NCBI Taxonomy" id="2744239"/>
    <lineage>
        <taxon>Bacteria</taxon>
        <taxon>Pseudomonadati</taxon>
        <taxon>Verrucomicrobiota</taxon>
        <taxon>Methylacidiphilae</taxon>
        <taxon>Methylacidiphilales</taxon>
        <taxon>Methylacidiphilaceae</taxon>
        <taxon>Candidatus Methylacidithermus</taxon>
    </lineage>
</organism>
<comment type="caution">
    <text evidence="1">The sequence shown here is derived from an EMBL/GenBank/DDBJ whole genome shotgun (WGS) entry which is preliminary data.</text>
</comment>
<accession>A0A8J2BTA8</accession>
<proteinExistence type="predicted"/>
<protein>
    <submittedName>
        <fullName evidence="1">Uncharacterized protein</fullName>
    </submittedName>
</protein>
<gene>
    <name evidence="1" type="ORF">MPNT_210051</name>
</gene>
<name>A0A8J2BTA8_9BACT</name>
<reference evidence="1" key="1">
    <citation type="submission" date="2021-02" db="EMBL/GenBank/DDBJ databases">
        <authorList>
            <person name="Cremers G."/>
            <person name="Picone N."/>
        </authorList>
    </citation>
    <scope>NUCLEOTIDE SEQUENCE</scope>
    <source>
        <strain evidence="1">PQ17</strain>
    </source>
</reference>
<evidence type="ECO:0000313" key="1">
    <source>
        <dbReference type="EMBL" id="CAF0697337.1"/>
    </source>
</evidence>